<sequence length="120" mass="13383">MEPVVRKDLREIDMGLWDGLTFDEVRRSYPGEYERRGADIINYRPPGGESFAQCAARVLAALDEILASAHGSILIVGHAGVNRVIVNWAKEIPLKYILKIPQDYGCLNILMSTDAGWLIV</sequence>
<dbReference type="SUPFAM" id="SSF53254">
    <property type="entry name" value="Phosphoglycerate mutase-like"/>
    <property type="match status" value="1"/>
</dbReference>
<dbReference type="CDD" id="cd07067">
    <property type="entry name" value="HP_PGM_like"/>
    <property type="match status" value="1"/>
</dbReference>
<evidence type="ECO:0008006" key="3">
    <source>
        <dbReference type="Google" id="ProtNLM"/>
    </source>
</evidence>
<name>A0A4Y7RNX3_9FIRM</name>
<reference evidence="1 2" key="1">
    <citation type="journal article" date="2018" name="Environ. Microbiol.">
        <title>Novel energy conservation strategies and behaviour of Pelotomaculum schinkii driving syntrophic propionate catabolism.</title>
        <authorList>
            <person name="Hidalgo-Ahumada C.A.P."/>
            <person name="Nobu M.K."/>
            <person name="Narihiro T."/>
            <person name="Tamaki H."/>
            <person name="Liu W.T."/>
            <person name="Kamagata Y."/>
            <person name="Stams A.J.M."/>
            <person name="Imachi H."/>
            <person name="Sousa D.Z."/>
        </authorList>
    </citation>
    <scope>NUCLEOTIDE SEQUENCE [LARGE SCALE GENOMIC DNA]</scope>
    <source>
        <strain evidence="1 2">MGP</strain>
    </source>
</reference>
<comment type="caution">
    <text evidence="1">The sequence shown here is derived from an EMBL/GenBank/DDBJ whole genome shotgun (WGS) entry which is preliminary data.</text>
</comment>
<dbReference type="EMBL" id="QFFZ01000026">
    <property type="protein sequence ID" value="TEB10439.1"/>
    <property type="molecule type" value="Genomic_DNA"/>
</dbReference>
<gene>
    <name evidence="1" type="ORF">Pmgp_02348</name>
</gene>
<proteinExistence type="predicted"/>
<dbReference type="PANTHER" id="PTHR10606">
    <property type="entry name" value="6-PHOSPHOFRUCTO-2-KINASE/FRUCTOSE-2,6-BISPHOSPHATASE"/>
    <property type="match status" value="1"/>
</dbReference>
<dbReference type="GO" id="GO:0005524">
    <property type="term" value="F:ATP binding"/>
    <property type="evidence" value="ECO:0007669"/>
    <property type="project" value="InterPro"/>
</dbReference>
<dbReference type="Proteomes" id="UP000297597">
    <property type="component" value="Unassembled WGS sequence"/>
</dbReference>
<evidence type="ECO:0000313" key="2">
    <source>
        <dbReference type="Proteomes" id="UP000297597"/>
    </source>
</evidence>
<protein>
    <recommendedName>
        <fullName evidence="3">Phosphoserine phosphatase</fullName>
    </recommendedName>
</protein>
<dbReference type="PANTHER" id="PTHR10606:SF44">
    <property type="entry name" value="6-PHOSPHOFRUCTO 2-KINASE_FRUCTOSE 2,6-BISPHOSPHATASE LONG FORM"/>
    <property type="match status" value="1"/>
</dbReference>
<accession>A0A4Y7RNX3</accession>
<dbReference type="GO" id="GO:0005829">
    <property type="term" value="C:cytosol"/>
    <property type="evidence" value="ECO:0007669"/>
    <property type="project" value="TreeGrafter"/>
</dbReference>
<dbReference type="Pfam" id="PF00300">
    <property type="entry name" value="His_Phos_1"/>
    <property type="match status" value="1"/>
</dbReference>
<dbReference type="AlphaFoldDB" id="A0A4Y7RNX3"/>
<dbReference type="GO" id="GO:0003873">
    <property type="term" value="F:6-phosphofructo-2-kinase activity"/>
    <property type="evidence" value="ECO:0007669"/>
    <property type="project" value="TreeGrafter"/>
</dbReference>
<organism evidence="1 2">
    <name type="scientific">Pelotomaculum propionicicum</name>
    <dbReference type="NCBI Taxonomy" id="258475"/>
    <lineage>
        <taxon>Bacteria</taxon>
        <taxon>Bacillati</taxon>
        <taxon>Bacillota</taxon>
        <taxon>Clostridia</taxon>
        <taxon>Eubacteriales</taxon>
        <taxon>Desulfotomaculaceae</taxon>
        <taxon>Pelotomaculum</taxon>
    </lineage>
</organism>
<dbReference type="InterPro" id="IPR003094">
    <property type="entry name" value="6Pfruct_kin"/>
</dbReference>
<evidence type="ECO:0000313" key="1">
    <source>
        <dbReference type="EMBL" id="TEB10439.1"/>
    </source>
</evidence>
<dbReference type="GO" id="GO:0006003">
    <property type="term" value="P:fructose 2,6-bisphosphate metabolic process"/>
    <property type="evidence" value="ECO:0007669"/>
    <property type="project" value="InterPro"/>
</dbReference>
<dbReference type="InterPro" id="IPR029033">
    <property type="entry name" value="His_PPase_superfam"/>
</dbReference>
<dbReference type="Gene3D" id="3.40.50.1240">
    <property type="entry name" value="Phosphoglycerate mutase-like"/>
    <property type="match status" value="1"/>
</dbReference>
<dbReference type="GO" id="GO:0004331">
    <property type="term" value="F:fructose-2,6-bisphosphate 2-phosphatase activity"/>
    <property type="evidence" value="ECO:0007669"/>
    <property type="project" value="TreeGrafter"/>
</dbReference>
<dbReference type="InterPro" id="IPR013078">
    <property type="entry name" value="His_Pase_superF_clade-1"/>
</dbReference>
<keyword evidence="2" id="KW-1185">Reference proteome</keyword>